<keyword evidence="2" id="KW-1185">Reference proteome</keyword>
<sequence length="284" mass="29770">MNTAAEGVQLQRAIDNVRKSCEGDAIDPNELRESKLLLCKVAQRAIDTGLTGQSDPSTVSVVLDKQAALGLHIALSTAVDTVTAATAAPAVALSAAALGAAVPAATHHGRAVRTAAPRPGPNAAPGGASVTVDRAARAARRRVGLPMAAVPANLSRPFKCPRCPYQALSFQNCKDHERQAHQPAGGPCVWNGCDFVGTSEGDIKAHIKDEHVEPTATGKFRSVWKDYERIYPNKNSADRNSAMEFHAKAVILKRLPPTNGPIDLRAPQGQGGNDGAVDVEMEGA</sequence>
<name>A0ACB9Z3Y8_9PEZI</name>
<proteinExistence type="predicted"/>
<evidence type="ECO:0000313" key="1">
    <source>
        <dbReference type="EMBL" id="KAI4866484.1"/>
    </source>
</evidence>
<dbReference type="Proteomes" id="UP001497700">
    <property type="component" value="Unassembled WGS sequence"/>
</dbReference>
<evidence type="ECO:0000313" key="2">
    <source>
        <dbReference type="Proteomes" id="UP001497700"/>
    </source>
</evidence>
<organism evidence="1 2">
    <name type="scientific">Hypoxylon rubiginosum</name>
    <dbReference type="NCBI Taxonomy" id="110542"/>
    <lineage>
        <taxon>Eukaryota</taxon>
        <taxon>Fungi</taxon>
        <taxon>Dikarya</taxon>
        <taxon>Ascomycota</taxon>
        <taxon>Pezizomycotina</taxon>
        <taxon>Sordariomycetes</taxon>
        <taxon>Xylariomycetidae</taxon>
        <taxon>Xylariales</taxon>
        <taxon>Hypoxylaceae</taxon>
        <taxon>Hypoxylon</taxon>
    </lineage>
</organism>
<gene>
    <name evidence="1" type="ORF">F4820DRAFT_468840</name>
</gene>
<reference evidence="1 2" key="1">
    <citation type="journal article" date="2022" name="New Phytol.">
        <title>Ecological generalism drives hyperdiversity of secondary metabolite gene clusters in xylarialean endophytes.</title>
        <authorList>
            <person name="Franco M.E.E."/>
            <person name="Wisecaver J.H."/>
            <person name="Arnold A.E."/>
            <person name="Ju Y.M."/>
            <person name="Slot J.C."/>
            <person name="Ahrendt S."/>
            <person name="Moore L.P."/>
            <person name="Eastman K.E."/>
            <person name="Scott K."/>
            <person name="Konkel Z."/>
            <person name="Mondo S.J."/>
            <person name="Kuo A."/>
            <person name="Hayes R.D."/>
            <person name="Haridas S."/>
            <person name="Andreopoulos B."/>
            <person name="Riley R."/>
            <person name="LaButti K."/>
            <person name="Pangilinan J."/>
            <person name="Lipzen A."/>
            <person name="Amirebrahimi M."/>
            <person name="Yan J."/>
            <person name="Adam C."/>
            <person name="Keymanesh K."/>
            <person name="Ng V."/>
            <person name="Louie K."/>
            <person name="Northen T."/>
            <person name="Drula E."/>
            <person name="Henrissat B."/>
            <person name="Hsieh H.M."/>
            <person name="Youens-Clark K."/>
            <person name="Lutzoni F."/>
            <person name="Miadlikowska J."/>
            <person name="Eastwood D.C."/>
            <person name="Hamelin R.C."/>
            <person name="Grigoriev I.V."/>
            <person name="U'Ren J.M."/>
        </authorList>
    </citation>
    <scope>NUCLEOTIDE SEQUENCE [LARGE SCALE GENOMIC DNA]</scope>
    <source>
        <strain evidence="1 2">CBS 119005</strain>
    </source>
</reference>
<protein>
    <submittedName>
        <fullName evidence="1">Uncharacterized protein</fullName>
    </submittedName>
</protein>
<accession>A0ACB9Z3Y8</accession>
<comment type="caution">
    <text evidence="1">The sequence shown here is derived from an EMBL/GenBank/DDBJ whole genome shotgun (WGS) entry which is preliminary data.</text>
</comment>
<dbReference type="EMBL" id="MU393458">
    <property type="protein sequence ID" value="KAI4866484.1"/>
    <property type="molecule type" value="Genomic_DNA"/>
</dbReference>